<evidence type="ECO:0000313" key="5">
    <source>
        <dbReference type="Proteomes" id="UP001501563"/>
    </source>
</evidence>
<proteinExistence type="predicted"/>
<dbReference type="RefSeq" id="WP_345551962.1">
    <property type="nucleotide sequence ID" value="NZ_BAAAZA010000018.1"/>
</dbReference>
<reference evidence="5" key="1">
    <citation type="journal article" date="2019" name="Int. J. Syst. Evol. Microbiol.">
        <title>The Global Catalogue of Microorganisms (GCM) 10K type strain sequencing project: providing services to taxonomists for standard genome sequencing and annotation.</title>
        <authorList>
            <consortium name="The Broad Institute Genomics Platform"/>
            <consortium name="The Broad Institute Genome Sequencing Center for Infectious Disease"/>
            <person name="Wu L."/>
            <person name="Ma J."/>
        </authorList>
    </citation>
    <scope>NUCLEOTIDE SEQUENCE [LARGE SCALE GENOMIC DNA]</scope>
    <source>
        <strain evidence="5">JCM 16578</strain>
    </source>
</reference>
<organism evidence="4 5">
    <name type="scientific">Streptomyces lannensis</name>
    <dbReference type="NCBI Taxonomy" id="766498"/>
    <lineage>
        <taxon>Bacteria</taxon>
        <taxon>Bacillati</taxon>
        <taxon>Actinomycetota</taxon>
        <taxon>Actinomycetes</taxon>
        <taxon>Kitasatosporales</taxon>
        <taxon>Streptomycetaceae</taxon>
        <taxon>Streptomyces</taxon>
    </lineage>
</organism>
<dbReference type="PANTHER" id="PTHR36933:SF1">
    <property type="entry name" value="SLL0788 PROTEIN"/>
    <property type="match status" value="1"/>
</dbReference>
<evidence type="ECO:0000259" key="3">
    <source>
        <dbReference type="Pfam" id="PF03713"/>
    </source>
</evidence>
<dbReference type="Gene3D" id="1.20.1260.10">
    <property type="match status" value="1"/>
</dbReference>
<gene>
    <name evidence="4" type="ORF">GCM10022207_56240</name>
</gene>
<sequence length="232" mass="24294">MSSGSGIGRTITAALAAAIVVASATTAAAAPLPTSTPSAPPSPQPSPSDAQAILGSAQRYATALHGLNGPELEQTFLGNMISHHAAAVAMARLELARGTHPEARTMAGQIIAAQNREITEMTTWLRQWYGMTPEQAQQAAPASIRALTNRIHTGLRSMQSRLAAVPAGPGFDKAFLTAMTPHHEMATVIADAVPGRATHAQVTTLARQISTSQTGEVQKMRDWLRAWYGTGG</sequence>
<evidence type="ECO:0000256" key="2">
    <source>
        <dbReference type="SAM" id="SignalP"/>
    </source>
</evidence>
<dbReference type="Pfam" id="PF03713">
    <property type="entry name" value="DUF305"/>
    <property type="match status" value="1"/>
</dbReference>
<feature type="domain" description="DUF305" evidence="3">
    <location>
        <begin position="73"/>
        <end position="224"/>
    </location>
</feature>
<evidence type="ECO:0000313" key="4">
    <source>
        <dbReference type="EMBL" id="GAA3882141.1"/>
    </source>
</evidence>
<feature type="signal peptide" evidence="2">
    <location>
        <begin position="1"/>
        <end position="29"/>
    </location>
</feature>
<keyword evidence="5" id="KW-1185">Reference proteome</keyword>
<accession>A0ABP7KP85</accession>
<keyword evidence="2" id="KW-0732">Signal</keyword>
<protein>
    <recommendedName>
        <fullName evidence="3">DUF305 domain-containing protein</fullName>
    </recommendedName>
</protein>
<dbReference type="PANTHER" id="PTHR36933">
    <property type="entry name" value="SLL0788 PROTEIN"/>
    <property type="match status" value="1"/>
</dbReference>
<evidence type="ECO:0000256" key="1">
    <source>
        <dbReference type="SAM" id="MobiDB-lite"/>
    </source>
</evidence>
<dbReference type="InterPro" id="IPR012347">
    <property type="entry name" value="Ferritin-like"/>
</dbReference>
<dbReference type="InterPro" id="IPR005183">
    <property type="entry name" value="DUF305_CopM-like"/>
</dbReference>
<name>A0ABP7KP85_9ACTN</name>
<dbReference type="Proteomes" id="UP001501563">
    <property type="component" value="Unassembled WGS sequence"/>
</dbReference>
<feature type="region of interest" description="Disordered" evidence="1">
    <location>
        <begin position="30"/>
        <end position="49"/>
    </location>
</feature>
<feature type="chain" id="PRO_5046139619" description="DUF305 domain-containing protein" evidence="2">
    <location>
        <begin position="30"/>
        <end position="232"/>
    </location>
</feature>
<dbReference type="EMBL" id="BAAAZA010000018">
    <property type="protein sequence ID" value="GAA3882141.1"/>
    <property type="molecule type" value="Genomic_DNA"/>
</dbReference>
<comment type="caution">
    <text evidence="4">The sequence shown here is derived from an EMBL/GenBank/DDBJ whole genome shotgun (WGS) entry which is preliminary data.</text>
</comment>